<dbReference type="GO" id="GO:0009062">
    <property type="term" value="P:fatty acid catabolic process"/>
    <property type="evidence" value="ECO:0007669"/>
    <property type="project" value="TreeGrafter"/>
</dbReference>
<dbReference type="PANTHER" id="PTHR11066:SF34">
    <property type="entry name" value="ACYL-COENZYME A THIOESTERASE 8"/>
    <property type="match status" value="1"/>
</dbReference>
<feature type="domain" description="Acyl-CoA thioesterase-like C-terminal" evidence="4">
    <location>
        <begin position="147"/>
        <end position="261"/>
    </location>
</feature>
<dbReference type="Gene3D" id="2.40.160.210">
    <property type="entry name" value="Acyl-CoA thioesterase, double hotdog domain"/>
    <property type="match status" value="1"/>
</dbReference>
<evidence type="ECO:0000256" key="1">
    <source>
        <dbReference type="ARBA" id="ARBA00006538"/>
    </source>
</evidence>
<dbReference type="EMBL" id="DYUK01000182">
    <property type="protein sequence ID" value="HJG80441.1"/>
    <property type="molecule type" value="Genomic_DNA"/>
</dbReference>
<evidence type="ECO:0000259" key="3">
    <source>
        <dbReference type="Pfam" id="PF13622"/>
    </source>
</evidence>
<dbReference type="Pfam" id="PF20789">
    <property type="entry name" value="4HBT_3C"/>
    <property type="match status" value="1"/>
</dbReference>
<evidence type="ECO:0000256" key="2">
    <source>
        <dbReference type="ARBA" id="ARBA00022801"/>
    </source>
</evidence>
<accession>A0A921SNX9</accession>
<dbReference type="InterPro" id="IPR042171">
    <property type="entry name" value="Acyl-CoA_hotdog"/>
</dbReference>
<comment type="similarity">
    <text evidence="1">Belongs to the C/M/P thioester hydrolase family.</text>
</comment>
<organism evidence="5 6">
    <name type="scientific">Brevibacterium senegalense</name>
    <dbReference type="NCBI Taxonomy" id="1033736"/>
    <lineage>
        <taxon>Bacteria</taxon>
        <taxon>Bacillati</taxon>
        <taxon>Actinomycetota</taxon>
        <taxon>Actinomycetes</taxon>
        <taxon>Micrococcales</taxon>
        <taxon>Brevibacteriaceae</taxon>
        <taxon>Brevibacterium</taxon>
    </lineage>
</organism>
<dbReference type="Pfam" id="PF13622">
    <property type="entry name" value="4HBT_3"/>
    <property type="match status" value="1"/>
</dbReference>
<proteinExistence type="inferred from homology"/>
<dbReference type="GO" id="GO:0047617">
    <property type="term" value="F:fatty acyl-CoA hydrolase activity"/>
    <property type="evidence" value="ECO:0007669"/>
    <property type="project" value="InterPro"/>
</dbReference>
<dbReference type="AlphaFoldDB" id="A0A921SNX9"/>
<sequence>MPEVQFSHPAEIEGSFTQMMALEEIDTNIYRGGYVFEEPYALYGGQVAAQSLRAAGLTVESDRRPHSLHGYFLRPGNAAKPTVFQVFRDRYGRSFSARRVVALQEGKVIFNMSASFARAVESPEHGDPLPVADAPLGTPTRLPRMFGFESRTTEQVYDSPDYPLRFWARCTEDLGDDQLLHQCALTYLSDISSGVGAYNSADYKSDSSLDHAVWFHQEVDLNRWTLMDLHPEAVSHGRGLYRGRLGTQDGVHVATIAQETLFRPVSRG</sequence>
<dbReference type="InterPro" id="IPR003703">
    <property type="entry name" value="Acyl_CoA_thio"/>
</dbReference>
<evidence type="ECO:0000313" key="5">
    <source>
        <dbReference type="EMBL" id="HJG80441.1"/>
    </source>
</evidence>
<protein>
    <submittedName>
        <fullName evidence="5">Thioesterase family protein</fullName>
    </submittedName>
</protein>
<feature type="domain" description="Acyl-CoA thioesterase-like N-terminal HotDog" evidence="3">
    <location>
        <begin position="42"/>
        <end position="117"/>
    </location>
</feature>
<evidence type="ECO:0000259" key="4">
    <source>
        <dbReference type="Pfam" id="PF20789"/>
    </source>
</evidence>
<name>A0A921SNX9_9MICO</name>
<reference evidence="5" key="1">
    <citation type="journal article" date="2021" name="PeerJ">
        <title>Extensive microbial diversity within the chicken gut microbiome revealed by metagenomics and culture.</title>
        <authorList>
            <person name="Gilroy R."/>
            <person name="Ravi A."/>
            <person name="Getino M."/>
            <person name="Pursley I."/>
            <person name="Horton D.L."/>
            <person name="Alikhan N.F."/>
            <person name="Baker D."/>
            <person name="Gharbi K."/>
            <person name="Hall N."/>
            <person name="Watson M."/>
            <person name="Adriaenssens E.M."/>
            <person name="Foster-Nyarko E."/>
            <person name="Jarju S."/>
            <person name="Secka A."/>
            <person name="Antonio M."/>
            <person name="Oren A."/>
            <person name="Chaudhuri R.R."/>
            <person name="La Ragione R."/>
            <person name="Hildebrand F."/>
            <person name="Pallen M.J."/>
        </authorList>
    </citation>
    <scope>NUCLEOTIDE SEQUENCE</scope>
    <source>
        <strain evidence="5">ChiGjej5B5-7349</strain>
    </source>
</reference>
<evidence type="ECO:0000313" key="6">
    <source>
        <dbReference type="Proteomes" id="UP000784435"/>
    </source>
</evidence>
<dbReference type="InterPro" id="IPR049449">
    <property type="entry name" value="TesB_ACOT8-like_N"/>
</dbReference>
<dbReference type="GO" id="GO:0006637">
    <property type="term" value="P:acyl-CoA metabolic process"/>
    <property type="evidence" value="ECO:0007669"/>
    <property type="project" value="InterPro"/>
</dbReference>
<dbReference type="CDD" id="cd03444">
    <property type="entry name" value="Thioesterase_II_repeat1"/>
    <property type="match status" value="1"/>
</dbReference>
<dbReference type="InterPro" id="IPR029069">
    <property type="entry name" value="HotDog_dom_sf"/>
</dbReference>
<dbReference type="CDD" id="cd03445">
    <property type="entry name" value="Thioesterase_II_repeat2"/>
    <property type="match status" value="1"/>
</dbReference>
<dbReference type="PANTHER" id="PTHR11066">
    <property type="entry name" value="ACYL-COA THIOESTERASE"/>
    <property type="match status" value="1"/>
</dbReference>
<reference evidence="5" key="2">
    <citation type="submission" date="2021-09" db="EMBL/GenBank/DDBJ databases">
        <authorList>
            <person name="Gilroy R."/>
        </authorList>
    </citation>
    <scope>NUCLEOTIDE SEQUENCE</scope>
    <source>
        <strain evidence="5">ChiGjej5B5-7349</strain>
    </source>
</reference>
<keyword evidence="2" id="KW-0378">Hydrolase</keyword>
<dbReference type="SUPFAM" id="SSF54637">
    <property type="entry name" value="Thioesterase/thiol ester dehydrase-isomerase"/>
    <property type="match status" value="2"/>
</dbReference>
<dbReference type="Proteomes" id="UP000784435">
    <property type="component" value="Unassembled WGS sequence"/>
</dbReference>
<comment type="caution">
    <text evidence="5">The sequence shown here is derived from an EMBL/GenBank/DDBJ whole genome shotgun (WGS) entry which is preliminary data.</text>
</comment>
<gene>
    <name evidence="5" type="ORF">K8V08_08520</name>
</gene>
<dbReference type="InterPro" id="IPR049450">
    <property type="entry name" value="ACOT8-like_C"/>
</dbReference>